<feature type="chain" id="PRO_5016051539" description="Adventurous gliding motility protein CglE" evidence="1">
    <location>
        <begin position="22"/>
        <end position="208"/>
    </location>
</feature>
<keyword evidence="1" id="KW-0732">Signal</keyword>
<evidence type="ECO:0000256" key="1">
    <source>
        <dbReference type="SAM" id="SignalP"/>
    </source>
</evidence>
<gene>
    <name evidence="2" type="ORF">DI536_03770</name>
</gene>
<evidence type="ECO:0008006" key="4">
    <source>
        <dbReference type="Google" id="ProtNLM"/>
    </source>
</evidence>
<reference evidence="2 3" key="1">
    <citation type="submission" date="2017-08" db="EMBL/GenBank/DDBJ databases">
        <title>Infants hospitalized years apart are colonized by the same room-sourced microbial strains.</title>
        <authorList>
            <person name="Brooks B."/>
            <person name="Olm M.R."/>
            <person name="Firek B.A."/>
            <person name="Baker R."/>
            <person name="Thomas B.C."/>
            <person name="Morowitz M.J."/>
            <person name="Banfield J.F."/>
        </authorList>
    </citation>
    <scope>NUCLEOTIDE SEQUENCE [LARGE SCALE GENOMIC DNA]</scope>
    <source>
        <strain evidence="2">S2_003_000_R2_14</strain>
    </source>
</reference>
<dbReference type="NCBIfam" id="NF033755">
    <property type="entry name" value="gliding_CglE"/>
    <property type="match status" value="1"/>
</dbReference>
<organism evidence="2 3">
    <name type="scientific">Archangium gephyra</name>
    <dbReference type="NCBI Taxonomy" id="48"/>
    <lineage>
        <taxon>Bacteria</taxon>
        <taxon>Pseudomonadati</taxon>
        <taxon>Myxococcota</taxon>
        <taxon>Myxococcia</taxon>
        <taxon>Myxococcales</taxon>
        <taxon>Cystobacterineae</taxon>
        <taxon>Archangiaceae</taxon>
        <taxon>Archangium</taxon>
    </lineage>
</organism>
<protein>
    <recommendedName>
        <fullName evidence="4">Adventurous gliding motility protein CglE</fullName>
    </recommendedName>
</protein>
<dbReference type="AlphaFoldDB" id="A0A2W5TPE9"/>
<dbReference type="EMBL" id="QFQP01000002">
    <property type="protein sequence ID" value="PZR17450.1"/>
    <property type="molecule type" value="Genomic_DNA"/>
</dbReference>
<evidence type="ECO:0000313" key="2">
    <source>
        <dbReference type="EMBL" id="PZR17450.1"/>
    </source>
</evidence>
<dbReference type="Proteomes" id="UP000249061">
    <property type="component" value="Unassembled WGS sequence"/>
</dbReference>
<accession>A0A2W5TPE9</accession>
<proteinExistence type="predicted"/>
<feature type="signal peptide" evidence="1">
    <location>
        <begin position="1"/>
        <end position="21"/>
    </location>
</feature>
<sequence length="208" mass="22187">MKRLSCVIGLVAAFSSAFASAQPVAKEEKKAAPLNEIERGFFFEGRGGAFSIINPPAAAGSPSYFSFGQALGVDIGVDIGERLAISLFFMGSANRMGSDYTGKSTTGLVSGDFGALTPGAAVKVRVVGFDDSQDVKRTWLYVRAAGGVSFYTPPDLIQMFDVFVSAGPGVEYYTHLRHLVIGLEANFNFFALTQSFGFSILPTVKYAF</sequence>
<comment type="caution">
    <text evidence="2">The sequence shown here is derived from an EMBL/GenBank/DDBJ whole genome shotgun (WGS) entry which is preliminary data.</text>
</comment>
<name>A0A2W5TPE9_9BACT</name>
<evidence type="ECO:0000313" key="3">
    <source>
        <dbReference type="Proteomes" id="UP000249061"/>
    </source>
</evidence>